<comment type="caution">
    <text evidence="1">The sequence shown here is derived from an EMBL/GenBank/DDBJ whole genome shotgun (WGS) entry which is preliminary data.</text>
</comment>
<dbReference type="Proteomes" id="UP001595530">
    <property type="component" value="Unassembled WGS sequence"/>
</dbReference>
<evidence type="ECO:0000313" key="1">
    <source>
        <dbReference type="EMBL" id="MFC3109922.1"/>
    </source>
</evidence>
<dbReference type="RefSeq" id="WP_390332337.1">
    <property type="nucleotide sequence ID" value="NZ_JBHRTP010000058.1"/>
</dbReference>
<evidence type="ECO:0000313" key="2">
    <source>
        <dbReference type="Proteomes" id="UP001595530"/>
    </source>
</evidence>
<protein>
    <submittedName>
        <fullName evidence="1">Uncharacterized protein</fullName>
    </submittedName>
</protein>
<reference evidence="2" key="1">
    <citation type="journal article" date="2019" name="Int. J. Syst. Evol. Microbiol.">
        <title>The Global Catalogue of Microorganisms (GCM) 10K type strain sequencing project: providing services to taxonomists for standard genome sequencing and annotation.</title>
        <authorList>
            <consortium name="The Broad Institute Genomics Platform"/>
            <consortium name="The Broad Institute Genome Sequencing Center for Infectious Disease"/>
            <person name="Wu L."/>
            <person name="Ma J."/>
        </authorList>
    </citation>
    <scope>NUCLEOTIDE SEQUENCE [LARGE SCALE GENOMIC DNA]</scope>
    <source>
        <strain evidence="2">KCTC 42986</strain>
    </source>
</reference>
<gene>
    <name evidence="1" type="ORF">ACFOFO_18460</name>
</gene>
<organism evidence="1 2">
    <name type="scientific">Undibacterium arcticum</name>
    <dbReference type="NCBI Taxonomy" id="1762892"/>
    <lineage>
        <taxon>Bacteria</taxon>
        <taxon>Pseudomonadati</taxon>
        <taxon>Pseudomonadota</taxon>
        <taxon>Betaproteobacteria</taxon>
        <taxon>Burkholderiales</taxon>
        <taxon>Oxalobacteraceae</taxon>
        <taxon>Undibacterium</taxon>
    </lineage>
</organism>
<keyword evidence="2" id="KW-1185">Reference proteome</keyword>
<sequence>MKTLLNRIYYDYLVPSQFDRYEELVRLASNAGYLQTSLRSFFSSIPLNGAGPQKVIVHRHDIDTDVCTAKKIFAIEKKLGIKSSYYFRISTLDFAFMREIEEYGSEASYHYEEIATFAKKHHIRDPAEIMKRMAEVRAEFVNNFTSIERRFGLKMTTVASHGDFANRRLRLSNTEILKDKELRDRCGIVCESYDKNLLKHFDIYISDSSRPAPQYYYPTSPFDAIGRHNKICFLTHPRQWETNWRENTKDNVIRFYEGLKW</sequence>
<name>A0ABV7F838_9BURK</name>
<accession>A0ABV7F838</accession>
<proteinExistence type="predicted"/>
<dbReference type="EMBL" id="JBHRTP010000058">
    <property type="protein sequence ID" value="MFC3109922.1"/>
    <property type="molecule type" value="Genomic_DNA"/>
</dbReference>